<dbReference type="PANTHER" id="PTHR11803">
    <property type="entry name" value="2-IMINOBUTANOATE/2-IMINOPROPANOATE DEAMINASE RIDA"/>
    <property type="match status" value="1"/>
</dbReference>
<dbReference type="Gene3D" id="3.30.1330.40">
    <property type="entry name" value="RutC-like"/>
    <property type="match status" value="1"/>
</dbReference>
<dbReference type="EMBL" id="LAXI01000003">
    <property type="protein sequence ID" value="KRS18532.1"/>
    <property type="molecule type" value="Genomic_DNA"/>
</dbReference>
<reference evidence="1 3" key="1">
    <citation type="submission" date="2015-04" db="EMBL/GenBank/DDBJ databases">
        <title>The draft genome sequence of Roseovarius indicus B108T.</title>
        <authorList>
            <person name="Li G."/>
            <person name="Lai Q."/>
            <person name="Shao Z."/>
            <person name="Yan P."/>
        </authorList>
    </citation>
    <scope>NUCLEOTIDE SEQUENCE [LARGE SCALE GENOMIC DNA]</scope>
    <source>
        <strain evidence="1 3">B108</strain>
    </source>
</reference>
<evidence type="ECO:0000313" key="4">
    <source>
        <dbReference type="Proteomes" id="UP000325785"/>
    </source>
</evidence>
<dbReference type="Proteomes" id="UP000051401">
    <property type="component" value="Unassembled WGS sequence"/>
</dbReference>
<name>A0A0T5PBY6_9RHOB</name>
<sequence length="131" mass="14271">MTDAITHIHPNNDAGVSRGVATEHFVYAAGLAIDGATMRRVPEADTIENETRICLQRIEDTLAEAGLSLKDVAKTSCWVSDEAYRFEFIHAYRDYFAPGPFPSRGTVSASLAGDCRVQIEVTAVRPEPADS</sequence>
<proteinExistence type="predicted"/>
<dbReference type="AlphaFoldDB" id="A0A0T5PBY6"/>
<evidence type="ECO:0000313" key="3">
    <source>
        <dbReference type="Proteomes" id="UP000051401"/>
    </source>
</evidence>
<evidence type="ECO:0000313" key="1">
    <source>
        <dbReference type="EMBL" id="KRS18532.1"/>
    </source>
</evidence>
<gene>
    <name evidence="2" type="ORF">RIdsm_01319</name>
    <name evidence="1" type="ORF">XM52_06940</name>
</gene>
<protein>
    <submittedName>
        <fullName evidence="2">Putative endoribonuclease L-PSP</fullName>
    </submittedName>
</protein>
<dbReference type="PATRIC" id="fig|540747.5.peg.3750"/>
<dbReference type="EMBL" id="CP031598">
    <property type="protein sequence ID" value="QEW25532.1"/>
    <property type="molecule type" value="Genomic_DNA"/>
</dbReference>
<accession>A0A0T5PBY6</accession>
<keyword evidence="3" id="KW-1185">Reference proteome</keyword>
<dbReference type="GO" id="GO:0019239">
    <property type="term" value="F:deaminase activity"/>
    <property type="evidence" value="ECO:0007669"/>
    <property type="project" value="TreeGrafter"/>
</dbReference>
<evidence type="ECO:0000313" key="2">
    <source>
        <dbReference type="EMBL" id="QEW25532.1"/>
    </source>
</evidence>
<dbReference type="InterPro" id="IPR035959">
    <property type="entry name" value="RutC-like_sf"/>
</dbReference>
<dbReference type="RefSeq" id="WP_074940182.1">
    <property type="nucleotide sequence ID" value="NZ_CP031598.1"/>
</dbReference>
<organism evidence="1 3">
    <name type="scientific">Roseovarius indicus</name>
    <dbReference type="NCBI Taxonomy" id="540747"/>
    <lineage>
        <taxon>Bacteria</taxon>
        <taxon>Pseudomonadati</taxon>
        <taxon>Pseudomonadota</taxon>
        <taxon>Alphaproteobacteria</taxon>
        <taxon>Rhodobacterales</taxon>
        <taxon>Roseobacteraceae</taxon>
        <taxon>Roseovarius</taxon>
    </lineage>
</organism>
<dbReference type="Proteomes" id="UP000325785">
    <property type="component" value="Chromosome"/>
</dbReference>
<dbReference type="KEGG" id="rid:RIdsm_01319"/>
<dbReference type="PANTHER" id="PTHR11803:SF39">
    <property type="entry name" value="2-IMINOBUTANOATE_2-IMINOPROPANOATE DEAMINASE"/>
    <property type="match status" value="1"/>
</dbReference>
<dbReference type="GO" id="GO:0005829">
    <property type="term" value="C:cytosol"/>
    <property type="evidence" value="ECO:0007669"/>
    <property type="project" value="TreeGrafter"/>
</dbReference>
<dbReference type="STRING" id="540747.SAMN04488031_104227"/>
<dbReference type="CDD" id="cd00448">
    <property type="entry name" value="YjgF_YER057c_UK114_family"/>
    <property type="match status" value="1"/>
</dbReference>
<dbReference type="SUPFAM" id="SSF55298">
    <property type="entry name" value="YjgF-like"/>
    <property type="match status" value="1"/>
</dbReference>
<reference evidence="2 4" key="2">
    <citation type="submission" date="2018-08" db="EMBL/GenBank/DDBJ databases">
        <title>Genetic Globetrotter - A new plasmid hitch-hiking vast phylogenetic and geographic distances.</title>
        <authorList>
            <person name="Vollmers J."/>
            <person name="Petersen J."/>
        </authorList>
    </citation>
    <scope>NUCLEOTIDE SEQUENCE [LARGE SCALE GENOMIC DNA]</scope>
    <source>
        <strain evidence="2 4">DSM 26383</strain>
    </source>
</reference>
<dbReference type="Pfam" id="PF01042">
    <property type="entry name" value="Ribonuc_L-PSP"/>
    <property type="match status" value="1"/>
</dbReference>
<dbReference type="InterPro" id="IPR006175">
    <property type="entry name" value="YjgF/YER057c/UK114"/>
</dbReference>